<accession>A0A1M7CAN9</accession>
<keyword evidence="2" id="KW-0732">Signal</keyword>
<dbReference type="AlphaFoldDB" id="A0A1M7CAN9"/>
<name>A0A1M7CAN9_9GAMM</name>
<evidence type="ECO:0000313" key="5">
    <source>
        <dbReference type="Proteomes" id="UP000184123"/>
    </source>
</evidence>
<keyword evidence="1" id="KW-0175">Coiled coil</keyword>
<dbReference type="Proteomes" id="UP000184123">
    <property type="component" value="Unassembled WGS sequence"/>
</dbReference>
<evidence type="ECO:0000313" key="3">
    <source>
        <dbReference type="EMBL" id="GEN25135.1"/>
    </source>
</evidence>
<organism evidence="4 5">
    <name type="scientific">Halomonas cupida</name>
    <dbReference type="NCBI Taxonomy" id="44933"/>
    <lineage>
        <taxon>Bacteria</taxon>
        <taxon>Pseudomonadati</taxon>
        <taxon>Pseudomonadota</taxon>
        <taxon>Gammaproteobacteria</taxon>
        <taxon>Oceanospirillales</taxon>
        <taxon>Halomonadaceae</taxon>
        <taxon>Halomonas</taxon>
    </lineage>
</organism>
<reference evidence="3 6" key="2">
    <citation type="submission" date="2019-07" db="EMBL/GenBank/DDBJ databases">
        <title>Whole genome shotgun sequence of Halomonas cupida NBRC 102219.</title>
        <authorList>
            <person name="Hosoyama A."/>
            <person name="Uohara A."/>
            <person name="Ohji S."/>
            <person name="Ichikawa N."/>
        </authorList>
    </citation>
    <scope>NUCLEOTIDE SEQUENCE [LARGE SCALE GENOMIC DNA]</scope>
    <source>
        <strain evidence="3 6">NBRC 102219</strain>
    </source>
</reference>
<feature type="signal peptide" evidence="2">
    <location>
        <begin position="1"/>
        <end position="22"/>
    </location>
</feature>
<evidence type="ECO:0000256" key="2">
    <source>
        <dbReference type="SAM" id="SignalP"/>
    </source>
</evidence>
<proteinExistence type="predicted"/>
<evidence type="ECO:0000256" key="1">
    <source>
        <dbReference type="SAM" id="Coils"/>
    </source>
</evidence>
<protein>
    <submittedName>
        <fullName evidence="4">Uncharacterized protein</fullName>
    </submittedName>
</protein>
<keyword evidence="6" id="KW-1185">Reference proteome</keyword>
<feature type="coiled-coil region" evidence="1">
    <location>
        <begin position="36"/>
        <end position="70"/>
    </location>
</feature>
<sequence>MKASMIGGALLSLMLVSGGASAMDSEALNESREALDQSYMETQEAMENRIDTLEAEVEELKQQLMEAQSEK</sequence>
<evidence type="ECO:0000313" key="4">
    <source>
        <dbReference type="EMBL" id="SHL64250.1"/>
    </source>
</evidence>
<reference evidence="4 5" key="1">
    <citation type="submission" date="2016-11" db="EMBL/GenBank/DDBJ databases">
        <authorList>
            <person name="Jaros S."/>
            <person name="Januszkiewicz K."/>
            <person name="Wedrychowicz H."/>
        </authorList>
    </citation>
    <scope>NUCLEOTIDE SEQUENCE [LARGE SCALE GENOMIC DNA]</scope>
    <source>
        <strain evidence="4 5">DSM 4740</strain>
    </source>
</reference>
<dbReference type="Proteomes" id="UP000321726">
    <property type="component" value="Unassembled WGS sequence"/>
</dbReference>
<feature type="chain" id="PRO_5013200996" evidence="2">
    <location>
        <begin position="23"/>
        <end position="71"/>
    </location>
</feature>
<gene>
    <name evidence="3" type="ORF">HCU01_30840</name>
    <name evidence="4" type="ORF">SAMN05660971_01026</name>
</gene>
<evidence type="ECO:0000313" key="6">
    <source>
        <dbReference type="Proteomes" id="UP000321726"/>
    </source>
</evidence>
<dbReference type="EMBL" id="BJXU01000127">
    <property type="protein sequence ID" value="GEN25135.1"/>
    <property type="molecule type" value="Genomic_DNA"/>
</dbReference>
<dbReference type="EMBL" id="FRCA01000002">
    <property type="protein sequence ID" value="SHL64250.1"/>
    <property type="molecule type" value="Genomic_DNA"/>
</dbReference>
<dbReference type="RefSeq" id="WP_073433953.1">
    <property type="nucleotide sequence ID" value="NZ_BJXU01000127.1"/>
</dbReference>